<protein>
    <recommendedName>
        <fullName evidence="2">histidine kinase</fullName>
        <ecNumber evidence="2">2.7.13.3</ecNumber>
    </recommendedName>
</protein>
<dbReference type="InterPro" id="IPR036097">
    <property type="entry name" value="HisK_dim/P_sf"/>
</dbReference>
<dbReference type="InterPro" id="IPR013767">
    <property type="entry name" value="PAS_fold"/>
</dbReference>
<dbReference type="Gene3D" id="3.30.565.10">
    <property type="entry name" value="Histidine kinase-like ATPase, C-terminal domain"/>
    <property type="match status" value="1"/>
</dbReference>
<evidence type="ECO:0000256" key="6">
    <source>
        <dbReference type="SAM" id="Coils"/>
    </source>
</evidence>
<dbReference type="NCBIfam" id="TIGR00229">
    <property type="entry name" value="sensory_box"/>
    <property type="match status" value="1"/>
</dbReference>
<dbReference type="SUPFAM" id="SSF47384">
    <property type="entry name" value="Homodimeric domain of signal transducing histidine kinase"/>
    <property type="match status" value="1"/>
</dbReference>
<dbReference type="Pfam" id="PF00072">
    <property type="entry name" value="Response_reg"/>
    <property type="match status" value="2"/>
</dbReference>
<dbReference type="SUPFAM" id="SSF55785">
    <property type="entry name" value="PYP-like sensor domain (PAS domain)"/>
    <property type="match status" value="1"/>
</dbReference>
<dbReference type="InterPro" id="IPR036890">
    <property type="entry name" value="HATPase_C_sf"/>
</dbReference>
<evidence type="ECO:0000313" key="9">
    <source>
        <dbReference type="EMBL" id="MBD8491301.1"/>
    </source>
</evidence>
<dbReference type="InterPro" id="IPR003594">
    <property type="entry name" value="HATPase_dom"/>
</dbReference>
<evidence type="ECO:0000313" key="10">
    <source>
        <dbReference type="Proteomes" id="UP000647133"/>
    </source>
</evidence>
<reference evidence="9 10" key="1">
    <citation type="submission" date="2020-09" db="EMBL/GenBank/DDBJ databases">
        <title>Echinicola sp. CAU 1574 isolated from sand of Sido Beach.</title>
        <authorList>
            <person name="Kim W."/>
        </authorList>
    </citation>
    <scope>NUCLEOTIDE SEQUENCE [LARGE SCALE GENOMIC DNA]</scope>
    <source>
        <strain evidence="9 10">CAU 1574</strain>
    </source>
</reference>
<feature type="domain" description="Response regulatory" evidence="8">
    <location>
        <begin position="521"/>
        <end position="639"/>
    </location>
</feature>
<keyword evidence="4" id="KW-0902">Two-component regulatory system</keyword>
<dbReference type="PANTHER" id="PTHR45339:SF1">
    <property type="entry name" value="HYBRID SIGNAL TRANSDUCTION HISTIDINE KINASE J"/>
    <property type="match status" value="1"/>
</dbReference>
<dbReference type="Pfam" id="PF02518">
    <property type="entry name" value="HATPase_c"/>
    <property type="match status" value="1"/>
</dbReference>
<dbReference type="InterPro" id="IPR005467">
    <property type="entry name" value="His_kinase_dom"/>
</dbReference>
<dbReference type="EC" id="2.7.13.3" evidence="2"/>
<dbReference type="PRINTS" id="PR00344">
    <property type="entry name" value="BCTRLSENSOR"/>
</dbReference>
<dbReference type="SMART" id="SM00448">
    <property type="entry name" value="REC"/>
    <property type="match status" value="2"/>
</dbReference>
<organism evidence="9 10">
    <name type="scientific">Echinicola arenosa</name>
    <dbReference type="NCBI Taxonomy" id="2774144"/>
    <lineage>
        <taxon>Bacteria</taxon>
        <taxon>Pseudomonadati</taxon>
        <taxon>Bacteroidota</taxon>
        <taxon>Cytophagia</taxon>
        <taxon>Cytophagales</taxon>
        <taxon>Cyclobacteriaceae</taxon>
        <taxon>Echinicola</taxon>
    </lineage>
</organism>
<accession>A0ABR9ASF5</accession>
<dbReference type="SMART" id="SM00091">
    <property type="entry name" value="PAS"/>
    <property type="match status" value="1"/>
</dbReference>
<evidence type="ECO:0000256" key="4">
    <source>
        <dbReference type="ARBA" id="ARBA00023012"/>
    </source>
</evidence>
<dbReference type="SUPFAM" id="SSF52172">
    <property type="entry name" value="CheY-like"/>
    <property type="match status" value="2"/>
</dbReference>
<name>A0ABR9ASF5_9BACT</name>
<evidence type="ECO:0000256" key="5">
    <source>
        <dbReference type="PROSITE-ProRule" id="PRU00169"/>
    </source>
</evidence>
<dbReference type="CDD" id="cd16922">
    <property type="entry name" value="HATPase_EvgS-ArcB-TorS-like"/>
    <property type="match status" value="1"/>
</dbReference>
<dbReference type="InterPro" id="IPR011006">
    <property type="entry name" value="CheY-like_superfamily"/>
</dbReference>
<dbReference type="CDD" id="cd00082">
    <property type="entry name" value="HisKA"/>
    <property type="match status" value="1"/>
</dbReference>
<dbReference type="PROSITE" id="PS50109">
    <property type="entry name" value="HIS_KIN"/>
    <property type="match status" value="1"/>
</dbReference>
<evidence type="ECO:0000259" key="8">
    <source>
        <dbReference type="PROSITE" id="PS50110"/>
    </source>
</evidence>
<dbReference type="Gene3D" id="1.10.287.130">
    <property type="match status" value="1"/>
</dbReference>
<dbReference type="InterPro" id="IPR001789">
    <property type="entry name" value="Sig_transdc_resp-reg_receiver"/>
</dbReference>
<dbReference type="Pfam" id="PF00989">
    <property type="entry name" value="PAS"/>
    <property type="match status" value="1"/>
</dbReference>
<dbReference type="RefSeq" id="WP_192012176.1">
    <property type="nucleotide sequence ID" value="NZ_JACYTQ010000012.1"/>
</dbReference>
<dbReference type="InterPro" id="IPR000014">
    <property type="entry name" value="PAS"/>
</dbReference>
<sequence>MDKLNILLVDDKEENLIALEALIKRDDFHIFKTTDPNQALKIAWENDISIALLDVQMPEMDGFELAKILKSNLKTKQILIIFVTAISKEVKYAIKGFNTGAIDYLFKPLDPYTTEAKVNAFAQLARAQRELIKKNNELEKYALEVKNSADIICRVNPRTLQINAVNPAITKILQYHPDSVQGKSLIDLTEDGEASITQYELSTIVRENKNYIVFQDRFKNAKGETLWLECRVSKKNELLLLNMSDVTIQKNYTNELIRSRDVAEQTKKIKESFLASMSHEIRTPISGVIALTKTLKNTDLSEEQAKTLDLISISSQSLLGIVNDILDLSKIEAGKFSIVRTEIDLLHLVKSVCDLLHHKADEKNLELSYEIDENVPSHIFADALRLNQILMNLLSNALKFTEKGFVKLMVKSIDSEDDEIVLSFIVEDSGIGISPEQLEHVFEEFSQADSNITHRYGGTGLGLSITKKLAQLKGGTLNVSSTLGKGSQFAFTNKYKIIKNNELKKDNQQDAVIEPFEETINILMAEDNMINQFAAKHIMKNWNIHLEIAETGSDAIKKYQKGDFSIILMDMYMPEMNGFEATKFIREEMEKSSNRIPIIGLSAVALEEDIKKAKEAGVDEMISKPFEPLKLYEIIKKHLKI</sequence>
<dbReference type="InterPro" id="IPR004358">
    <property type="entry name" value="Sig_transdc_His_kin-like_C"/>
</dbReference>
<dbReference type="EMBL" id="JACYTQ010000012">
    <property type="protein sequence ID" value="MBD8491301.1"/>
    <property type="molecule type" value="Genomic_DNA"/>
</dbReference>
<keyword evidence="10" id="KW-1185">Reference proteome</keyword>
<dbReference type="PANTHER" id="PTHR45339">
    <property type="entry name" value="HYBRID SIGNAL TRANSDUCTION HISTIDINE KINASE J"/>
    <property type="match status" value="1"/>
</dbReference>
<comment type="caution">
    <text evidence="9">The sequence shown here is derived from an EMBL/GenBank/DDBJ whole genome shotgun (WGS) entry which is preliminary data.</text>
</comment>
<dbReference type="PROSITE" id="PS50110">
    <property type="entry name" value="RESPONSE_REGULATORY"/>
    <property type="match status" value="2"/>
</dbReference>
<dbReference type="InterPro" id="IPR003661">
    <property type="entry name" value="HisK_dim/P_dom"/>
</dbReference>
<dbReference type="SMART" id="SM00387">
    <property type="entry name" value="HATPase_c"/>
    <property type="match status" value="1"/>
</dbReference>
<dbReference type="CDD" id="cd00130">
    <property type="entry name" value="PAS"/>
    <property type="match status" value="1"/>
</dbReference>
<dbReference type="Pfam" id="PF00512">
    <property type="entry name" value="HisKA"/>
    <property type="match status" value="1"/>
</dbReference>
<feature type="domain" description="Response regulatory" evidence="8">
    <location>
        <begin position="5"/>
        <end position="122"/>
    </location>
</feature>
<keyword evidence="6" id="KW-0175">Coiled coil</keyword>
<feature type="modified residue" description="4-aspartylphosphate" evidence="5">
    <location>
        <position position="54"/>
    </location>
</feature>
<proteinExistence type="predicted"/>
<dbReference type="InterPro" id="IPR035965">
    <property type="entry name" value="PAS-like_dom_sf"/>
</dbReference>
<dbReference type="SUPFAM" id="SSF55874">
    <property type="entry name" value="ATPase domain of HSP90 chaperone/DNA topoisomerase II/histidine kinase"/>
    <property type="match status" value="1"/>
</dbReference>
<feature type="modified residue" description="4-aspartylphosphate" evidence="5">
    <location>
        <position position="570"/>
    </location>
</feature>
<evidence type="ECO:0000259" key="7">
    <source>
        <dbReference type="PROSITE" id="PS50109"/>
    </source>
</evidence>
<evidence type="ECO:0000256" key="2">
    <source>
        <dbReference type="ARBA" id="ARBA00012438"/>
    </source>
</evidence>
<feature type="coiled-coil region" evidence="6">
    <location>
        <begin position="117"/>
        <end position="144"/>
    </location>
</feature>
<evidence type="ECO:0000256" key="3">
    <source>
        <dbReference type="ARBA" id="ARBA00022553"/>
    </source>
</evidence>
<comment type="catalytic activity">
    <reaction evidence="1">
        <text>ATP + protein L-histidine = ADP + protein N-phospho-L-histidine.</text>
        <dbReference type="EC" id="2.7.13.3"/>
    </reaction>
</comment>
<evidence type="ECO:0000256" key="1">
    <source>
        <dbReference type="ARBA" id="ARBA00000085"/>
    </source>
</evidence>
<dbReference type="Proteomes" id="UP000647133">
    <property type="component" value="Unassembled WGS sequence"/>
</dbReference>
<dbReference type="SMART" id="SM00388">
    <property type="entry name" value="HisKA"/>
    <property type="match status" value="1"/>
</dbReference>
<feature type="domain" description="Histidine kinase" evidence="7">
    <location>
        <begin position="276"/>
        <end position="497"/>
    </location>
</feature>
<gene>
    <name evidence="9" type="ORF">IFO69_21290</name>
</gene>
<dbReference type="CDD" id="cd17546">
    <property type="entry name" value="REC_hyHK_CKI1_RcsC-like"/>
    <property type="match status" value="1"/>
</dbReference>
<dbReference type="Gene3D" id="3.40.50.2300">
    <property type="match status" value="2"/>
</dbReference>
<keyword evidence="3 5" id="KW-0597">Phosphoprotein</keyword>
<dbReference type="Gene3D" id="3.30.450.20">
    <property type="entry name" value="PAS domain"/>
    <property type="match status" value="1"/>
</dbReference>